<proteinExistence type="predicted"/>
<organism evidence="2">
    <name type="scientific">Anguilla anguilla</name>
    <name type="common">European freshwater eel</name>
    <name type="synonym">Muraena anguilla</name>
    <dbReference type="NCBI Taxonomy" id="7936"/>
    <lineage>
        <taxon>Eukaryota</taxon>
        <taxon>Metazoa</taxon>
        <taxon>Chordata</taxon>
        <taxon>Craniata</taxon>
        <taxon>Vertebrata</taxon>
        <taxon>Euteleostomi</taxon>
        <taxon>Actinopterygii</taxon>
        <taxon>Neopterygii</taxon>
        <taxon>Teleostei</taxon>
        <taxon>Anguilliformes</taxon>
        <taxon>Anguillidae</taxon>
        <taxon>Anguilla</taxon>
    </lineage>
</organism>
<evidence type="ECO:0000313" key="2">
    <source>
        <dbReference type="EMBL" id="JAH83530.1"/>
    </source>
</evidence>
<accession>A0A0E9W1T3</accession>
<name>A0A0E9W1T3_ANGAN</name>
<feature type="chain" id="PRO_5002434592" evidence="1">
    <location>
        <begin position="20"/>
        <end position="48"/>
    </location>
</feature>
<reference evidence="2" key="2">
    <citation type="journal article" date="2015" name="Fish Shellfish Immunol.">
        <title>Early steps in the European eel (Anguilla anguilla)-Vibrio vulnificus interaction in the gills: Role of the RtxA13 toxin.</title>
        <authorList>
            <person name="Callol A."/>
            <person name="Pajuelo D."/>
            <person name="Ebbesson L."/>
            <person name="Teles M."/>
            <person name="MacKenzie S."/>
            <person name="Amaro C."/>
        </authorList>
    </citation>
    <scope>NUCLEOTIDE SEQUENCE</scope>
</reference>
<dbReference type="EMBL" id="GBXM01025047">
    <property type="protein sequence ID" value="JAH83530.1"/>
    <property type="molecule type" value="Transcribed_RNA"/>
</dbReference>
<sequence>MSFVFAMIMCFLREITLEGRDDQVENVCPLCHEGDNCASCQQEQAVVP</sequence>
<feature type="signal peptide" evidence="1">
    <location>
        <begin position="1"/>
        <end position="19"/>
    </location>
</feature>
<keyword evidence="1" id="KW-0732">Signal</keyword>
<reference evidence="2" key="1">
    <citation type="submission" date="2014-11" db="EMBL/GenBank/DDBJ databases">
        <authorList>
            <person name="Amaro Gonzalez C."/>
        </authorList>
    </citation>
    <scope>NUCLEOTIDE SEQUENCE</scope>
</reference>
<protein>
    <submittedName>
        <fullName evidence="2">Uncharacterized protein</fullName>
    </submittedName>
</protein>
<evidence type="ECO:0000256" key="1">
    <source>
        <dbReference type="SAM" id="SignalP"/>
    </source>
</evidence>
<dbReference type="AlphaFoldDB" id="A0A0E9W1T3"/>